<gene>
    <name evidence="1" type="ORF">RG47T_4811</name>
</gene>
<proteinExistence type="predicted"/>
<name>A0A1Q6A5P0_9SPHI</name>
<accession>A0A1Q6A5P0</accession>
<evidence type="ECO:0000313" key="1">
    <source>
        <dbReference type="EMBL" id="OKS89327.1"/>
    </source>
</evidence>
<dbReference type="AlphaFoldDB" id="A0A1Q6A5P0"/>
<comment type="caution">
    <text evidence="1">The sequence shown here is derived from an EMBL/GenBank/DDBJ whole genome shotgun (WGS) entry which is preliminary data.</text>
</comment>
<dbReference type="Proteomes" id="UP000186720">
    <property type="component" value="Unassembled WGS sequence"/>
</dbReference>
<protein>
    <submittedName>
        <fullName evidence="1">Uncharacterized protein</fullName>
    </submittedName>
</protein>
<organism evidence="1 2">
    <name type="scientific">Mucilaginibacter polytrichastri</name>
    <dbReference type="NCBI Taxonomy" id="1302689"/>
    <lineage>
        <taxon>Bacteria</taxon>
        <taxon>Pseudomonadati</taxon>
        <taxon>Bacteroidota</taxon>
        <taxon>Sphingobacteriia</taxon>
        <taxon>Sphingobacteriales</taxon>
        <taxon>Sphingobacteriaceae</taxon>
        <taxon>Mucilaginibacter</taxon>
    </lineage>
</organism>
<sequence length="47" mass="5566">MQQTENKKTVAVTFHLPSSVFINKAQKAIRIYVFMSWSQYFRQQDVA</sequence>
<reference evidence="1 2" key="1">
    <citation type="submission" date="2016-11" db="EMBL/GenBank/DDBJ databases">
        <title>Whole Genome Sequencing of Mucilaginibacter polytrichastri RG4-7(T) isolated from the moss sample.</title>
        <authorList>
            <person name="Li Y."/>
        </authorList>
    </citation>
    <scope>NUCLEOTIDE SEQUENCE [LARGE SCALE GENOMIC DNA]</scope>
    <source>
        <strain evidence="1 2">RG4-7</strain>
    </source>
</reference>
<evidence type="ECO:0000313" key="2">
    <source>
        <dbReference type="Proteomes" id="UP000186720"/>
    </source>
</evidence>
<dbReference type="STRING" id="1302689.RG47T_4811"/>
<keyword evidence="2" id="KW-1185">Reference proteome</keyword>
<dbReference type="EMBL" id="MPPL01000001">
    <property type="protein sequence ID" value="OKS89327.1"/>
    <property type="molecule type" value="Genomic_DNA"/>
</dbReference>